<name>A0A103XKZ8_CYNCS</name>
<evidence type="ECO:0000313" key="2">
    <source>
        <dbReference type="Proteomes" id="UP000243975"/>
    </source>
</evidence>
<gene>
    <name evidence="1" type="ORF">Ccrd_005459</name>
</gene>
<organism evidence="1 2">
    <name type="scientific">Cynara cardunculus var. scolymus</name>
    <name type="common">Globe artichoke</name>
    <name type="synonym">Cynara scolymus</name>
    <dbReference type="NCBI Taxonomy" id="59895"/>
    <lineage>
        <taxon>Eukaryota</taxon>
        <taxon>Viridiplantae</taxon>
        <taxon>Streptophyta</taxon>
        <taxon>Embryophyta</taxon>
        <taxon>Tracheophyta</taxon>
        <taxon>Spermatophyta</taxon>
        <taxon>Magnoliopsida</taxon>
        <taxon>eudicotyledons</taxon>
        <taxon>Gunneridae</taxon>
        <taxon>Pentapetalae</taxon>
        <taxon>asterids</taxon>
        <taxon>campanulids</taxon>
        <taxon>Asterales</taxon>
        <taxon>Asteraceae</taxon>
        <taxon>Carduoideae</taxon>
        <taxon>Cardueae</taxon>
        <taxon>Carduinae</taxon>
        <taxon>Cynara</taxon>
    </lineage>
</organism>
<sequence>MSGGIARGRLTEERKAWRKNHPHVKAYAYDASEISGMKLCAAVSGYCGVQEKSPPASKAISSSCLDAIHGFLVSCRLTSQGTLHDSLSPRFLFC</sequence>
<reference evidence="1 2" key="1">
    <citation type="journal article" date="2016" name="Sci. Rep.">
        <title>The genome sequence of the outbreeding globe artichoke constructed de novo incorporating a phase-aware low-pass sequencing strategy of F1 progeny.</title>
        <authorList>
            <person name="Scaglione D."/>
            <person name="Reyes-Chin-Wo S."/>
            <person name="Acquadro A."/>
            <person name="Froenicke L."/>
            <person name="Portis E."/>
            <person name="Beitel C."/>
            <person name="Tirone M."/>
            <person name="Mauro R."/>
            <person name="Lo Monaco A."/>
            <person name="Mauromicale G."/>
            <person name="Faccioli P."/>
            <person name="Cattivelli L."/>
            <person name="Rieseberg L."/>
            <person name="Michelmore R."/>
            <person name="Lanteri S."/>
        </authorList>
    </citation>
    <scope>NUCLEOTIDE SEQUENCE [LARGE SCALE GENOMIC DNA]</scope>
    <source>
        <strain evidence="1">2C</strain>
    </source>
</reference>
<dbReference type="EMBL" id="LEKV01004815">
    <property type="protein sequence ID" value="KVH92519.1"/>
    <property type="molecule type" value="Genomic_DNA"/>
</dbReference>
<accession>A0A103XKZ8</accession>
<proteinExistence type="predicted"/>
<comment type="caution">
    <text evidence="1">The sequence shown here is derived from an EMBL/GenBank/DDBJ whole genome shotgun (WGS) entry which is preliminary data.</text>
</comment>
<evidence type="ECO:0000313" key="1">
    <source>
        <dbReference type="EMBL" id="KVH92519.1"/>
    </source>
</evidence>
<dbReference type="Proteomes" id="UP000243975">
    <property type="component" value="Unassembled WGS sequence"/>
</dbReference>
<keyword evidence="2" id="KW-1185">Reference proteome</keyword>
<protein>
    <submittedName>
        <fullName evidence="1">Uncharacterized protein</fullName>
    </submittedName>
</protein>
<dbReference type="Gramene" id="KVH92519">
    <property type="protein sequence ID" value="KVH92519"/>
    <property type="gene ID" value="Ccrd_005459"/>
</dbReference>
<dbReference type="STRING" id="59895.A0A103XKZ8"/>
<dbReference type="AlphaFoldDB" id="A0A103XKZ8"/>